<keyword evidence="1" id="KW-0472">Membrane</keyword>
<dbReference type="AlphaFoldDB" id="A0A841RE05"/>
<proteinExistence type="predicted"/>
<evidence type="ECO:0000256" key="1">
    <source>
        <dbReference type="SAM" id="Phobius"/>
    </source>
</evidence>
<dbReference type="Proteomes" id="UP000587760">
    <property type="component" value="Unassembled WGS sequence"/>
</dbReference>
<gene>
    <name evidence="2" type="ORF">HNR50_003988</name>
</gene>
<reference evidence="2 3" key="1">
    <citation type="submission" date="2020-08" db="EMBL/GenBank/DDBJ databases">
        <title>Genomic Encyclopedia of Type Strains, Phase IV (KMG-IV): sequencing the most valuable type-strain genomes for metagenomic binning, comparative biology and taxonomic classification.</title>
        <authorList>
            <person name="Goeker M."/>
        </authorList>
    </citation>
    <scope>NUCLEOTIDE SEQUENCE [LARGE SCALE GENOMIC DNA]</scope>
    <source>
        <strain evidence="2 3">DSM 2461</strain>
    </source>
</reference>
<protein>
    <submittedName>
        <fullName evidence="2">Positive regulator of sigma E activity</fullName>
    </submittedName>
</protein>
<name>A0A841RE05_9SPIO</name>
<keyword evidence="1" id="KW-0812">Transmembrane</keyword>
<feature type="transmembrane region" description="Helical" evidence="1">
    <location>
        <begin position="97"/>
        <end position="118"/>
    </location>
</feature>
<keyword evidence="1" id="KW-1133">Transmembrane helix</keyword>
<evidence type="ECO:0000313" key="3">
    <source>
        <dbReference type="Proteomes" id="UP000587760"/>
    </source>
</evidence>
<sequence length="154" mass="17074">MKKIAIIDRLESDALYATYIKSEHGGHHKAFIKIQEDLTFKVDNPSNLFLLKGDSVEIFIEPKNAIALTFSMFIQPLIAFIIFYTSSMLFFKGDSEFFRILTGITGILLSFAATYVFLKYRPQKLPVITKKVSQAEIAAACPAGTSCKSCSGCG</sequence>
<dbReference type="Pfam" id="PF04246">
    <property type="entry name" value="RseC_MucC"/>
    <property type="match status" value="1"/>
</dbReference>
<dbReference type="RefSeq" id="WP_184748532.1">
    <property type="nucleotide sequence ID" value="NZ_JACHGJ010000011.1"/>
</dbReference>
<evidence type="ECO:0000313" key="2">
    <source>
        <dbReference type="EMBL" id="MBB6482295.1"/>
    </source>
</evidence>
<organism evidence="2 3">
    <name type="scientific">Spirochaeta isovalerica</name>
    <dbReference type="NCBI Taxonomy" id="150"/>
    <lineage>
        <taxon>Bacteria</taxon>
        <taxon>Pseudomonadati</taxon>
        <taxon>Spirochaetota</taxon>
        <taxon>Spirochaetia</taxon>
        <taxon>Spirochaetales</taxon>
        <taxon>Spirochaetaceae</taxon>
        <taxon>Spirochaeta</taxon>
    </lineage>
</organism>
<feature type="transmembrane region" description="Helical" evidence="1">
    <location>
        <begin position="65"/>
        <end position="85"/>
    </location>
</feature>
<comment type="caution">
    <text evidence="2">The sequence shown here is derived from an EMBL/GenBank/DDBJ whole genome shotgun (WGS) entry which is preliminary data.</text>
</comment>
<keyword evidence="3" id="KW-1185">Reference proteome</keyword>
<accession>A0A841RE05</accession>
<dbReference type="EMBL" id="JACHGJ010000011">
    <property type="protein sequence ID" value="MBB6482295.1"/>
    <property type="molecule type" value="Genomic_DNA"/>
</dbReference>